<accession>A0AAW2QHA2</accession>
<evidence type="ECO:0000313" key="1">
    <source>
        <dbReference type="EMBL" id="KAL0367222.1"/>
    </source>
</evidence>
<organism evidence="1">
    <name type="scientific">Sesamum radiatum</name>
    <name type="common">Black benniseed</name>
    <dbReference type="NCBI Taxonomy" id="300843"/>
    <lineage>
        <taxon>Eukaryota</taxon>
        <taxon>Viridiplantae</taxon>
        <taxon>Streptophyta</taxon>
        <taxon>Embryophyta</taxon>
        <taxon>Tracheophyta</taxon>
        <taxon>Spermatophyta</taxon>
        <taxon>Magnoliopsida</taxon>
        <taxon>eudicotyledons</taxon>
        <taxon>Gunneridae</taxon>
        <taxon>Pentapetalae</taxon>
        <taxon>asterids</taxon>
        <taxon>lamiids</taxon>
        <taxon>Lamiales</taxon>
        <taxon>Pedaliaceae</taxon>
        <taxon>Sesamum</taxon>
    </lineage>
</organism>
<name>A0AAW2QHA2_SESRA</name>
<protein>
    <submittedName>
        <fullName evidence="1">Uncharacterized protein</fullName>
    </submittedName>
</protein>
<dbReference type="EMBL" id="JACGWJ010000015">
    <property type="protein sequence ID" value="KAL0367222.1"/>
    <property type="molecule type" value="Genomic_DNA"/>
</dbReference>
<sequence>MIENEVPTTYHITLSEGDSVEEEDVGIAPPELEEGVKTTVDELKEINLGDVENPQPIYISALLTDDEEKTYVELLREFKDIFVW</sequence>
<reference evidence="1" key="2">
    <citation type="journal article" date="2024" name="Plant">
        <title>Genomic evolution and insights into agronomic trait innovations of Sesamum species.</title>
        <authorList>
            <person name="Miao H."/>
            <person name="Wang L."/>
            <person name="Qu L."/>
            <person name="Liu H."/>
            <person name="Sun Y."/>
            <person name="Le M."/>
            <person name="Wang Q."/>
            <person name="Wei S."/>
            <person name="Zheng Y."/>
            <person name="Lin W."/>
            <person name="Duan Y."/>
            <person name="Cao H."/>
            <person name="Xiong S."/>
            <person name="Wang X."/>
            <person name="Wei L."/>
            <person name="Li C."/>
            <person name="Ma Q."/>
            <person name="Ju M."/>
            <person name="Zhao R."/>
            <person name="Li G."/>
            <person name="Mu C."/>
            <person name="Tian Q."/>
            <person name="Mei H."/>
            <person name="Zhang T."/>
            <person name="Gao T."/>
            <person name="Zhang H."/>
        </authorList>
    </citation>
    <scope>NUCLEOTIDE SEQUENCE</scope>
    <source>
        <strain evidence="1">G02</strain>
    </source>
</reference>
<dbReference type="AlphaFoldDB" id="A0AAW2QHA2"/>
<reference evidence="1" key="1">
    <citation type="submission" date="2020-06" db="EMBL/GenBank/DDBJ databases">
        <authorList>
            <person name="Li T."/>
            <person name="Hu X."/>
            <person name="Zhang T."/>
            <person name="Song X."/>
            <person name="Zhang H."/>
            <person name="Dai N."/>
            <person name="Sheng W."/>
            <person name="Hou X."/>
            <person name="Wei L."/>
        </authorList>
    </citation>
    <scope>NUCLEOTIDE SEQUENCE</scope>
    <source>
        <strain evidence="1">G02</strain>
        <tissue evidence="1">Leaf</tissue>
    </source>
</reference>
<proteinExistence type="predicted"/>
<gene>
    <name evidence="1" type="ORF">Sradi_3612300</name>
</gene>
<comment type="caution">
    <text evidence="1">The sequence shown here is derived from an EMBL/GenBank/DDBJ whole genome shotgun (WGS) entry which is preliminary data.</text>
</comment>